<keyword evidence="3" id="KW-0805">Transcription regulation</keyword>
<feature type="compositionally biased region" description="Polar residues" evidence="10">
    <location>
        <begin position="397"/>
        <end position="407"/>
    </location>
</feature>
<dbReference type="GO" id="GO:0003700">
    <property type="term" value="F:DNA-binding transcription factor activity"/>
    <property type="evidence" value="ECO:0007669"/>
    <property type="project" value="InterPro"/>
</dbReference>
<dbReference type="SMART" id="SM00415">
    <property type="entry name" value="HSF"/>
    <property type="match status" value="1"/>
</dbReference>
<feature type="region of interest" description="Disordered" evidence="10">
    <location>
        <begin position="397"/>
        <end position="422"/>
    </location>
</feature>
<comment type="similarity">
    <text evidence="8">Belongs to the HSF family.</text>
</comment>
<comment type="subcellular location">
    <subcellularLocation>
        <location evidence="1">Nucleus</location>
    </subcellularLocation>
</comment>
<keyword evidence="4" id="KW-0346">Stress response</keyword>
<dbReference type="SUPFAM" id="SSF46785">
    <property type="entry name" value="Winged helix' DNA-binding domain"/>
    <property type="match status" value="1"/>
</dbReference>
<feature type="region of interest" description="Disordered" evidence="10">
    <location>
        <begin position="108"/>
        <end position="127"/>
    </location>
</feature>
<evidence type="ECO:0000256" key="7">
    <source>
        <dbReference type="ARBA" id="ARBA00023242"/>
    </source>
</evidence>
<evidence type="ECO:0000256" key="1">
    <source>
        <dbReference type="ARBA" id="ARBA00004123"/>
    </source>
</evidence>
<dbReference type="Gramene" id="RZC43849">
    <property type="protein sequence ID" value="RZC43849"/>
    <property type="gene ID" value="C5167_036798"/>
</dbReference>
<dbReference type="FunFam" id="1.10.10.10:FF:000057">
    <property type="entry name" value="Heat shock transcription factor 1"/>
    <property type="match status" value="1"/>
</dbReference>
<dbReference type="OMA" id="MVNSPTH"/>
<dbReference type="GO" id="GO:0006357">
    <property type="term" value="P:regulation of transcription by RNA polymerase II"/>
    <property type="evidence" value="ECO:0007669"/>
    <property type="project" value="TreeGrafter"/>
</dbReference>
<feature type="compositionally biased region" description="Polar residues" evidence="10">
    <location>
        <begin position="284"/>
        <end position="299"/>
    </location>
</feature>
<dbReference type="InterPro" id="IPR036388">
    <property type="entry name" value="WH-like_DNA-bd_sf"/>
</dbReference>
<evidence type="ECO:0000256" key="10">
    <source>
        <dbReference type="SAM" id="MobiDB-lite"/>
    </source>
</evidence>
<dbReference type="PRINTS" id="PR00056">
    <property type="entry name" value="HSFDOMAIN"/>
</dbReference>
<keyword evidence="13" id="KW-1185">Reference proteome</keyword>
<feature type="compositionally biased region" description="Low complexity" evidence="10">
    <location>
        <begin position="110"/>
        <end position="125"/>
    </location>
</feature>
<evidence type="ECO:0000259" key="11">
    <source>
        <dbReference type="SMART" id="SM00415"/>
    </source>
</evidence>
<dbReference type="Gene3D" id="1.10.10.10">
    <property type="entry name" value="Winged helix-like DNA-binding domain superfamily/Winged helix DNA-binding domain"/>
    <property type="match status" value="1"/>
</dbReference>
<keyword evidence="2" id="KW-0597">Phosphoprotein</keyword>
<feature type="compositionally biased region" description="Basic and acidic residues" evidence="10">
    <location>
        <begin position="408"/>
        <end position="422"/>
    </location>
</feature>
<gene>
    <name evidence="12" type="ORF">C5167_036798</name>
</gene>
<dbReference type="InterPro" id="IPR000232">
    <property type="entry name" value="HSF_DNA-bd"/>
</dbReference>
<keyword evidence="7" id="KW-0539">Nucleus</keyword>
<dbReference type="GO" id="GO:0034605">
    <property type="term" value="P:cellular response to heat"/>
    <property type="evidence" value="ECO:0007669"/>
    <property type="project" value="TreeGrafter"/>
</dbReference>
<evidence type="ECO:0000256" key="4">
    <source>
        <dbReference type="ARBA" id="ARBA00023016"/>
    </source>
</evidence>
<dbReference type="GO" id="GO:0000978">
    <property type="term" value="F:RNA polymerase II cis-regulatory region sequence-specific DNA binding"/>
    <property type="evidence" value="ECO:0007669"/>
    <property type="project" value="TreeGrafter"/>
</dbReference>
<reference evidence="12 13" key="1">
    <citation type="journal article" date="2018" name="Science">
        <title>The opium poppy genome and morphinan production.</title>
        <authorList>
            <person name="Guo L."/>
            <person name="Winzer T."/>
            <person name="Yang X."/>
            <person name="Li Y."/>
            <person name="Ning Z."/>
            <person name="He Z."/>
            <person name="Teodor R."/>
            <person name="Lu Y."/>
            <person name="Bowser T.A."/>
            <person name="Graham I.A."/>
            <person name="Ye K."/>
        </authorList>
    </citation>
    <scope>NUCLEOTIDE SEQUENCE [LARGE SCALE GENOMIC DNA]</scope>
    <source>
        <strain evidence="13">cv. HN1</strain>
        <tissue evidence="12">Leaves</tissue>
    </source>
</reference>
<dbReference type="PANTHER" id="PTHR10015">
    <property type="entry name" value="HEAT SHOCK TRANSCRIPTION FACTOR"/>
    <property type="match status" value="1"/>
</dbReference>
<evidence type="ECO:0000313" key="13">
    <source>
        <dbReference type="Proteomes" id="UP000316621"/>
    </source>
</evidence>
<feature type="domain" description="HSF-type DNA-binding" evidence="11">
    <location>
        <begin position="10"/>
        <end position="103"/>
    </location>
</feature>
<dbReference type="InterPro" id="IPR036390">
    <property type="entry name" value="WH_DNA-bd_sf"/>
</dbReference>
<evidence type="ECO:0000313" key="12">
    <source>
        <dbReference type="EMBL" id="RZC43849.1"/>
    </source>
</evidence>
<dbReference type="AlphaFoldDB" id="A0A4Y7I8X1"/>
<evidence type="ECO:0000256" key="2">
    <source>
        <dbReference type="ARBA" id="ARBA00022553"/>
    </source>
</evidence>
<dbReference type="GO" id="GO:0005634">
    <property type="term" value="C:nucleus"/>
    <property type="evidence" value="ECO:0007669"/>
    <property type="project" value="UniProtKB-SubCell"/>
</dbReference>
<feature type="region of interest" description="Disordered" evidence="10">
    <location>
        <begin position="284"/>
        <end position="307"/>
    </location>
</feature>
<keyword evidence="5" id="KW-0238">DNA-binding</keyword>
<keyword evidence="6" id="KW-0804">Transcription</keyword>
<proteinExistence type="inferred from homology"/>
<evidence type="ECO:0000256" key="9">
    <source>
        <dbReference type="SAM" id="Coils"/>
    </source>
</evidence>
<evidence type="ECO:0000256" key="5">
    <source>
        <dbReference type="ARBA" id="ARBA00023125"/>
    </source>
</evidence>
<name>A0A4Y7I8X1_PAPSO</name>
<accession>A0A4Y7I8X1</accession>
<organism evidence="12 13">
    <name type="scientific">Papaver somniferum</name>
    <name type="common">Opium poppy</name>
    <dbReference type="NCBI Taxonomy" id="3469"/>
    <lineage>
        <taxon>Eukaryota</taxon>
        <taxon>Viridiplantae</taxon>
        <taxon>Streptophyta</taxon>
        <taxon>Embryophyta</taxon>
        <taxon>Tracheophyta</taxon>
        <taxon>Spermatophyta</taxon>
        <taxon>Magnoliopsida</taxon>
        <taxon>Ranunculales</taxon>
        <taxon>Papaveraceae</taxon>
        <taxon>Papaveroideae</taxon>
        <taxon>Papaver</taxon>
    </lineage>
</organism>
<protein>
    <recommendedName>
        <fullName evidence="11">HSF-type DNA-binding domain-containing protein</fullName>
    </recommendedName>
</protein>
<dbReference type="PANTHER" id="PTHR10015:SF445">
    <property type="entry name" value="HEAT STRESS TRANSCRIPTION FACTOR A-4B-LIKE"/>
    <property type="match status" value="1"/>
</dbReference>
<keyword evidence="9" id="KW-0175">Coiled coil</keyword>
<dbReference type="Proteomes" id="UP000316621">
    <property type="component" value="Chromosome 1"/>
</dbReference>
<evidence type="ECO:0000256" key="3">
    <source>
        <dbReference type="ARBA" id="ARBA00023015"/>
    </source>
</evidence>
<sequence>MDGSQGGTNSPPPFLTKTYEMIDDPATDSVVSWSQTNNSFIVWNPPEFARDLLPKYFKHNNFSSFIRQLNTYGFRKADPDQWEFANEEFIRGQKHLLKNIHRRKPIHSHSLNNHQGQGSSSGSLSELEKQEFEEEIEKLKHDKSSLVFELQKHTQEQQVMEVQMQSIEERLYVMEKRQRQLMAFLAQTMGKPGFVSNLIQQSEKHNKRRRLTKPDYFHDEADKEETRIVVFKPVAAEDSDLIAFPVVNREPLEKMESTMNSLETFLCAVGQVSGEEMRNTAVPSQPSAVFSNEINTSSGEPDIGLQPPSPRLHLSSSCSRDIHSSPELAESISNVESRIISAIQLVVDVRPNESGIHVNSRPATSPEVYSAKEPKVGTTAPVLTGVNDVFWEQFLTETPGSSDTPEVQSERRDIDERNTSKPVDRGRFWWNMKNIDNLTEQMGHLTQAEKT</sequence>
<evidence type="ECO:0000256" key="6">
    <source>
        <dbReference type="ARBA" id="ARBA00023163"/>
    </source>
</evidence>
<dbReference type="STRING" id="3469.A0A4Y7I8X1"/>
<feature type="coiled-coil region" evidence="9">
    <location>
        <begin position="129"/>
        <end position="170"/>
    </location>
</feature>
<dbReference type="OrthoDB" id="60033at2759"/>
<dbReference type="EMBL" id="CM010715">
    <property type="protein sequence ID" value="RZC43849.1"/>
    <property type="molecule type" value="Genomic_DNA"/>
</dbReference>
<dbReference type="Pfam" id="PF00447">
    <property type="entry name" value="HSF_DNA-bind"/>
    <property type="match status" value="1"/>
</dbReference>
<evidence type="ECO:0000256" key="8">
    <source>
        <dbReference type="RuleBase" id="RU004020"/>
    </source>
</evidence>